<evidence type="ECO:0000313" key="2">
    <source>
        <dbReference type="Proteomes" id="UP000097892"/>
    </source>
</evidence>
<organism evidence="1 2">
    <name type="scientific">Saimiriine betaherpesvirus 4</name>
    <dbReference type="NCBI Taxonomy" id="1535247"/>
    <lineage>
        <taxon>Viruses</taxon>
        <taxon>Duplodnaviria</taxon>
        <taxon>Heunggongvirae</taxon>
        <taxon>Peploviricota</taxon>
        <taxon>Herviviricetes</taxon>
        <taxon>Herpesvirales</taxon>
        <taxon>Orthoherpesviridae</taxon>
        <taxon>Betaherpesvirinae</taxon>
        <taxon>Cytomegalovirus</taxon>
        <taxon>Cytomegalovirus saimiriinebeta4</taxon>
    </lineage>
</organism>
<proteinExistence type="predicted"/>
<dbReference type="KEGG" id="vg:11464260"/>
<accession>G8XSU3</accession>
<evidence type="ECO:0000313" key="1">
    <source>
        <dbReference type="EMBL" id="AEV80890.1"/>
    </source>
</evidence>
<dbReference type="RefSeq" id="YP_004940201.1">
    <property type="nucleotide sequence ID" value="NC_016448.1"/>
</dbReference>
<dbReference type="OrthoDB" id="2136at10239"/>
<reference evidence="1" key="1">
    <citation type="submission" date="2011-12" db="EMBL/GenBank/DDBJ databases">
        <title>Comparative genomics of primate cytomegaloviruses.</title>
        <authorList>
            <person name="Davison A.J."/>
            <person name="Holton M."/>
            <person name="Dolan A."/>
            <person name="Dargan D.J."/>
            <person name="Gatherer D."/>
            <person name="Hayward G.S."/>
        </authorList>
    </citation>
    <scope>NUCLEOTIDE SEQUENCE [LARGE SCALE GENOMIC DNA]</scope>
    <source>
        <strain evidence="1">SqSHV</strain>
    </source>
</reference>
<name>G8XSU3_9BETA</name>
<keyword evidence="2" id="KW-1185">Reference proteome</keyword>
<protein>
    <submittedName>
        <fullName evidence="1">Protein UL29</fullName>
    </submittedName>
</protein>
<dbReference type="GeneID" id="11464260"/>
<dbReference type="InterPro" id="IPR003360">
    <property type="entry name" value="US22-like"/>
</dbReference>
<dbReference type="Proteomes" id="UP000097892">
    <property type="component" value="Segment"/>
</dbReference>
<sequence>MRRVRRKRVSAPSTVFSVQELLELSDGRHAGELRYFLERFEGSCVSLGWPPQSVYTACSSLEFCDLTDLDLEHCQVSFFGEFRRLQLLGVACYATTRYPLFLDDYGTIYCYDVKDDCMYDLASDMESFLSKGLIRCDPVHETINQKVCVDNVLPMSSEQKRDVNENCRSSERERYLYALTGFGELLRCEDVEARNAYIQSHLNVTIPLMWPEKHVLVLCSAKQLDLSPSLLRRLQKSTALKEPINVLGFVEASSSTVKTLFRHIRMFYDDGGAVYAGIPGHDKLTKLARSLKDFVRVGLAPLIGDHRYESIGTFDASRLKEMYPDATLPLKKRRILVGHFESMNCLYVRGQPKFSAAWRGLRDVWTFRCRRPRMWKDGMQLQRFVRMHAGRWLPLSWPPLTGVMMGDSYHFGAIFDRKTYRRFSCLRDCNRLYCIGFVSGYDCLPDIQVGPQVIVSEQGHVFAYAPREDRVYLLGLSFNEFFEHGLSAMYSYYERPFVDETTENNWFRHNFTGMSELSDHLDDRRQTVRYCHLNAGCKIRLGGPQYCLFTFGSWHISDFDEPNQFIAQVLEKAGYTVIGWLEPVNKAVFLDADGAVYVSLHGTVLVKLGETLRGFIRHGSFWLRCPRRFCFLPVGSTIKPVSGRVIVSCDWPEESDVQEKAEEVLSTSVNSESSIVEV</sequence>
<gene>
    <name evidence="1" type="primary">UL29</name>
</gene>
<dbReference type="EMBL" id="FJ483967">
    <property type="protein sequence ID" value="AEV80890.1"/>
    <property type="molecule type" value="Genomic_DNA"/>
</dbReference>
<dbReference type="Pfam" id="PF02393">
    <property type="entry name" value="US22"/>
    <property type="match status" value="4"/>
</dbReference>